<proteinExistence type="predicted"/>
<feature type="transmembrane region" description="Helical" evidence="1">
    <location>
        <begin position="71"/>
        <end position="94"/>
    </location>
</feature>
<evidence type="ECO:0000256" key="1">
    <source>
        <dbReference type="SAM" id="Phobius"/>
    </source>
</evidence>
<keyword evidence="1" id="KW-1133">Transmembrane helix</keyword>
<sequence length="208" mass="23983">MKLDAQLPFVTALLFILSVLFPFFPEIPLPVSEARLVNWIENGQALWLLFGALFTLFWIKPWTLTPGQKAFWLWSVAWWVVLLGRSTSWGRVYFPDEPRVIFRIISVVLIAALVLPVIVSATLRKEIALRFRQETFPLWTVLLVVITFLLSDAVEHHRLLGSLVLHDAHDQDLLEELYEIPFMLGLFIIAFGMMQRDKVVGMRLSTAH</sequence>
<keyword evidence="1" id="KW-0472">Membrane</keyword>
<keyword evidence="1" id="KW-0812">Transmembrane</keyword>
<feature type="transmembrane region" description="Helical" evidence="1">
    <location>
        <begin position="44"/>
        <end position="59"/>
    </location>
</feature>
<protein>
    <recommendedName>
        <fullName evidence="4">Nitric oxide reductase</fullName>
    </recommendedName>
</protein>
<dbReference type="AlphaFoldDB" id="A0A090V0U3"/>
<gene>
    <name evidence="2" type="ORF">EV102420_10_02070</name>
</gene>
<comment type="caution">
    <text evidence="2">The sequence shown here is derived from an EMBL/GenBank/DDBJ whole genome shotgun (WGS) entry which is preliminary data.</text>
</comment>
<evidence type="ECO:0008006" key="4">
    <source>
        <dbReference type="Google" id="ProtNLM"/>
    </source>
</evidence>
<evidence type="ECO:0000313" key="2">
    <source>
        <dbReference type="EMBL" id="GAL58426.1"/>
    </source>
</evidence>
<dbReference type="RefSeq" id="WP_042391454.1">
    <property type="nucleotide sequence ID" value="NZ_BBMZ01000010.1"/>
</dbReference>
<organism evidence="2 3">
    <name type="scientific">Pseudescherichia vulneris NBRC 102420</name>
    <dbReference type="NCBI Taxonomy" id="1115515"/>
    <lineage>
        <taxon>Bacteria</taxon>
        <taxon>Pseudomonadati</taxon>
        <taxon>Pseudomonadota</taxon>
        <taxon>Gammaproteobacteria</taxon>
        <taxon>Enterobacterales</taxon>
        <taxon>Enterobacteriaceae</taxon>
        <taxon>Pseudescherichia</taxon>
    </lineage>
</organism>
<feature type="transmembrane region" description="Helical" evidence="1">
    <location>
        <begin position="135"/>
        <end position="154"/>
    </location>
</feature>
<dbReference type="OrthoDB" id="8613692at2"/>
<evidence type="ECO:0000313" key="3">
    <source>
        <dbReference type="Proteomes" id="UP000029462"/>
    </source>
</evidence>
<reference evidence="2 3" key="1">
    <citation type="submission" date="2014-09" db="EMBL/GenBank/DDBJ databases">
        <title>Whole genome shotgun sequence of Escherichia vulneris NBRC 102420.</title>
        <authorList>
            <person name="Yoshida Y."/>
            <person name="Hosoyama A."/>
            <person name="Tsuchikane K."/>
            <person name="Ohji S."/>
            <person name="Ichikawa N."/>
            <person name="Kimura A."/>
            <person name="Yamazoe A."/>
            <person name="Ezaki T."/>
            <person name="Fujita N."/>
        </authorList>
    </citation>
    <scope>NUCLEOTIDE SEQUENCE [LARGE SCALE GENOMIC DNA]</scope>
    <source>
        <strain evidence="2 3">NBRC 102420</strain>
    </source>
</reference>
<accession>A0A090V0U3</accession>
<feature type="transmembrane region" description="Helical" evidence="1">
    <location>
        <begin position="7"/>
        <end position="24"/>
    </location>
</feature>
<dbReference type="EMBL" id="BBMZ01000010">
    <property type="protein sequence ID" value="GAL58426.1"/>
    <property type="molecule type" value="Genomic_DNA"/>
</dbReference>
<name>A0A090V0U3_PSEVU</name>
<keyword evidence="3" id="KW-1185">Reference proteome</keyword>
<dbReference type="eggNOG" id="ENOG503045U">
    <property type="taxonomic scope" value="Bacteria"/>
</dbReference>
<dbReference type="Proteomes" id="UP000029462">
    <property type="component" value="Unassembled WGS sequence"/>
</dbReference>
<feature type="transmembrane region" description="Helical" evidence="1">
    <location>
        <begin position="100"/>
        <end position="123"/>
    </location>
</feature>
<feature type="transmembrane region" description="Helical" evidence="1">
    <location>
        <begin position="177"/>
        <end position="194"/>
    </location>
</feature>